<feature type="domain" description="Reverse transcriptase/retrotransposon-derived protein RNase H-like" evidence="7">
    <location>
        <begin position="634"/>
        <end position="680"/>
    </location>
</feature>
<dbReference type="Gene3D" id="3.30.70.270">
    <property type="match status" value="1"/>
</dbReference>
<feature type="domain" description="Reverse transcriptase" evidence="6">
    <location>
        <begin position="523"/>
        <end position="603"/>
    </location>
</feature>
<dbReference type="InterPro" id="IPR043128">
    <property type="entry name" value="Rev_trsase/Diguanyl_cyclase"/>
</dbReference>
<organism evidence="8 9">
    <name type="scientific">Vigna mungo</name>
    <name type="common">Black gram</name>
    <name type="synonym">Phaseolus mungo</name>
    <dbReference type="NCBI Taxonomy" id="3915"/>
    <lineage>
        <taxon>Eukaryota</taxon>
        <taxon>Viridiplantae</taxon>
        <taxon>Streptophyta</taxon>
        <taxon>Embryophyta</taxon>
        <taxon>Tracheophyta</taxon>
        <taxon>Spermatophyta</taxon>
        <taxon>Magnoliopsida</taxon>
        <taxon>eudicotyledons</taxon>
        <taxon>Gunneridae</taxon>
        <taxon>Pentapetalae</taxon>
        <taxon>rosids</taxon>
        <taxon>fabids</taxon>
        <taxon>Fabales</taxon>
        <taxon>Fabaceae</taxon>
        <taxon>Papilionoideae</taxon>
        <taxon>50 kb inversion clade</taxon>
        <taxon>NPAAA clade</taxon>
        <taxon>indigoferoid/millettioid clade</taxon>
        <taxon>Phaseoleae</taxon>
        <taxon>Vigna</taxon>
    </lineage>
</organism>
<proteinExistence type="predicted"/>
<dbReference type="Pfam" id="PF00078">
    <property type="entry name" value="RVT_1"/>
    <property type="match status" value="1"/>
</dbReference>
<evidence type="ECO:0008006" key="10">
    <source>
        <dbReference type="Google" id="ProtNLM"/>
    </source>
</evidence>
<evidence type="ECO:0000256" key="5">
    <source>
        <dbReference type="ARBA" id="ARBA00023268"/>
    </source>
</evidence>
<keyword evidence="5" id="KW-0511">Multifunctional enzyme</keyword>
<evidence type="ECO:0000259" key="6">
    <source>
        <dbReference type="Pfam" id="PF00078"/>
    </source>
</evidence>
<dbReference type="GO" id="GO:0016779">
    <property type="term" value="F:nucleotidyltransferase activity"/>
    <property type="evidence" value="ECO:0007669"/>
    <property type="project" value="UniProtKB-KW"/>
</dbReference>
<dbReference type="InterPro" id="IPR041577">
    <property type="entry name" value="RT_RNaseH_2"/>
</dbReference>
<dbReference type="Pfam" id="PF08284">
    <property type="entry name" value="RVP_2"/>
    <property type="match status" value="1"/>
</dbReference>
<keyword evidence="4" id="KW-0255">Endonuclease</keyword>
<accession>A0AAQ3RJR1</accession>
<evidence type="ECO:0000256" key="2">
    <source>
        <dbReference type="ARBA" id="ARBA00022695"/>
    </source>
</evidence>
<evidence type="ECO:0000313" key="8">
    <source>
        <dbReference type="EMBL" id="WVY95367.1"/>
    </source>
</evidence>
<evidence type="ECO:0000256" key="4">
    <source>
        <dbReference type="ARBA" id="ARBA00022759"/>
    </source>
</evidence>
<dbReference type="InterPro" id="IPR021109">
    <property type="entry name" value="Peptidase_aspartic_dom_sf"/>
</dbReference>
<dbReference type="Gene3D" id="3.10.10.10">
    <property type="entry name" value="HIV Type 1 Reverse Transcriptase, subunit A, domain 1"/>
    <property type="match status" value="1"/>
</dbReference>
<dbReference type="CDD" id="cd01647">
    <property type="entry name" value="RT_LTR"/>
    <property type="match status" value="1"/>
</dbReference>
<keyword evidence="3" id="KW-0540">Nuclease</keyword>
<dbReference type="PANTHER" id="PTHR37984">
    <property type="entry name" value="PROTEIN CBG26694"/>
    <property type="match status" value="1"/>
</dbReference>
<evidence type="ECO:0000256" key="3">
    <source>
        <dbReference type="ARBA" id="ARBA00022722"/>
    </source>
</evidence>
<sequence>MHEEQLFSYFTQGLKDDIHARMRRLHVENPLSRGRMMNVARAIDVEISGRSRMWQERGEPRGKGKTQVENRPLAQNKMRAIGEEMDQAQDLLDRKQKGLCYKCGGLFGPLYRCPVKQFRGEKEIDNDEEEYEVAAPCTALNICTITSDNDDQPRTMKLRGMIGEIPMLFLIDSGATHNFISRRIVEALGSRWERTKQKRVLMGDRHKSETQGVCKGIKVRFDEGEFEIDVFLFDFEDMDMILGMLWLITLGETTVDWKKQIMKVQTNQGERLLRGIPHGNSLIMSVCGLLEDTSAERALDVSYFGLLTSPPEPTSLHVTLMGHRFFAGPFRSPLKKNTVRIRCILTVYFFIGGHNGHRQQPKFVLGEKAKTIKVLVRKPLTSRGRKRMTIHIPSRIIYVGAEKSDYSPNWHTYRRQGRGPRRTDVYKAERNDFSSNCQKYRRQDDGRNPKRRSVLDNMFQHFSEVFEEPKGLPLVRVKEHRVNLKPGQQPINKNEIEKQVLELMEVGYLRHNQSAYSNPIILVKKKNNKWRMCVDYRALNKATILDKFPIPVIEELLDELHGAWFFFKLDICSGYHQVRMGEQDIPKTAFRTHEECEGVRGFLGLTSYYRKFIKDYGKVVKPLTELTKKDGFGWNGKAQEAFEELKRRITIALVLQLPNFDEEFVLECDASGTGIEAILM</sequence>
<dbReference type="SUPFAM" id="SSF56672">
    <property type="entry name" value="DNA/RNA polymerases"/>
    <property type="match status" value="1"/>
</dbReference>
<dbReference type="InterPro" id="IPR050951">
    <property type="entry name" value="Retrovirus_Pol_polyprotein"/>
</dbReference>
<name>A0AAQ3RJR1_VIGMU</name>
<dbReference type="InterPro" id="IPR000477">
    <property type="entry name" value="RT_dom"/>
</dbReference>
<gene>
    <name evidence="8" type="ORF">V8G54_034455</name>
</gene>
<keyword evidence="9" id="KW-1185">Reference proteome</keyword>
<dbReference type="FunFam" id="3.30.70.270:FF:000020">
    <property type="entry name" value="Transposon Tf2-6 polyprotein-like Protein"/>
    <property type="match status" value="1"/>
</dbReference>
<dbReference type="Gene3D" id="2.40.70.10">
    <property type="entry name" value="Acid Proteases"/>
    <property type="match status" value="1"/>
</dbReference>
<dbReference type="AlphaFoldDB" id="A0AAQ3RJR1"/>
<dbReference type="InterPro" id="IPR043502">
    <property type="entry name" value="DNA/RNA_pol_sf"/>
</dbReference>
<dbReference type="EMBL" id="CP144691">
    <property type="protein sequence ID" value="WVY95367.1"/>
    <property type="molecule type" value="Genomic_DNA"/>
</dbReference>
<keyword evidence="4" id="KW-0378">Hydrolase</keyword>
<dbReference type="GO" id="GO:0004519">
    <property type="term" value="F:endonuclease activity"/>
    <property type="evidence" value="ECO:0007669"/>
    <property type="project" value="UniProtKB-KW"/>
</dbReference>
<dbReference type="PANTHER" id="PTHR37984:SF5">
    <property type="entry name" value="PROTEIN NYNRIN-LIKE"/>
    <property type="match status" value="1"/>
</dbReference>
<evidence type="ECO:0000259" key="7">
    <source>
        <dbReference type="Pfam" id="PF17919"/>
    </source>
</evidence>
<dbReference type="Pfam" id="PF17919">
    <property type="entry name" value="RT_RNaseH_2"/>
    <property type="match status" value="1"/>
</dbReference>
<keyword evidence="1" id="KW-0808">Transferase</keyword>
<evidence type="ECO:0000256" key="1">
    <source>
        <dbReference type="ARBA" id="ARBA00022679"/>
    </source>
</evidence>
<dbReference type="SUPFAM" id="SSF50630">
    <property type="entry name" value="Acid proteases"/>
    <property type="match status" value="1"/>
</dbReference>
<protein>
    <recommendedName>
        <fullName evidence="10">Reverse transcriptase/retrotransposon-derived protein RNase H-like domain-containing protein</fullName>
    </recommendedName>
</protein>
<keyword evidence="2" id="KW-0548">Nucleotidyltransferase</keyword>
<reference evidence="8 9" key="1">
    <citation type="journal article" date="2023" name="Life. Sci Alliance">
        <title>Evolutionary insights into 3D genome organization and epigenetic landscape of Vigna mungo.</title>
        <authorList>
            <person name="Junaid A."/>
            <person name="Singh B."/>
            <person name="Bhatia S."/>
        </authorList>
    </citation>
    <scope>NUCLEOTIDE SEQUENCE [LARGE SCALE GENOMIC DNA]</scope>
    <source>
        <strain evidence="8">Urdbean</strain>
    </source>
</reference>
<dbReference type="CDD" id="cd00303">
    <property type="entry name" value="retropepsin_like"/>
    <property type="match status" value="1"/>
</dbReference>
<dbReference type="Proteomes" id="UP001374535">
    <property type="component" value="Chromosome 10"/>
</dbReference>
<evidence type="ECO:0000313" key="9">
    <source>
        <dbReference type="Proteomes" id="UP001374535"/>
    </source>
</evidence>